<gene>
    <name evidence="1" type="ORF">UY3_00793</name>
</gene>
<keyword evidence="2" id="KW-1185">Reference proteome</keyword>
<proteinExistence type="predicted"/>
<dbReference type="AlphaFoldDB" id="M7CLA4"/>
<dbReference type="Proteomes" id="UP000031443">
    <property type="component" value="Unassembled WGS sequence"/>
</dbReference>
<name>M7CLA4_CHEMY</name>
<accession>M7CLA4</accession>
<reference evidence="2" key="1">
    <citation type="journal article" date="2013" name="Nat. Genet.">
        <title>The draft genomes of soft-shell turtle and green sea turtle yield insights into the development and evolution of the turtle-specific body plan.</title>
        <authorList>
            <person name="Wang Z."/>
            <person name="Pascual-Anaya J."/>
            <person name="Zadissa A."/>
            <person name="Li W."/>
            <person name="Niimura Y."/>
            <person name="Huang Z."/>
            <person name="Li C."/>
            <person name="White S."/>
            <person name="Xiong Z."/>
            <person name="Fang D."/>
            <person name="Wang B."/>
            <person name="Ming Y."/>
            <person name="Chen Y."/>
            <person name="Zheng Y."/>
            <person name="Kuraku S."/>
            <person name="Pignatelli M."/>
            <person name="Herrero J."/>
            <person name="Beal K."/>
            <person name="Nozawa M."/>
            <person name="Li Q."/>
            <person name="Wang J."/>
            <person name="Zhang H."/>
            <person name="Yu L."/>
            <person name="Shigenobu S."/>
            <person name="Wang J."/>
            <person name="Liu J."/>
            <person name="Flicek P."/>
            <person name="Searle S."/>
            <person name="Wang J."/>
            <person name="Kuratani S."/>
            <person name="Yin Y."/>
            <person name="Aken B."/>
            <person name="Zhang G."/>
            <person name="Irie N."/>
        </authorList>
    </citation>
    <scope>NUCLEOTIDE SEQUENCE [LARGE SCALE GENOMIC DNA]</scope>
</reference>
<protein>
    <submittedName>
        <fullName evidence="1">Uncharacterized protein</fullName>
    </submittedName>
</protein>
<sequence length="116" mass="12908">MGKAAWMCLHVGAGGGTCHCFWELLEAWLGVNVAVNIFMDITRKANHPFLKTRYKFQENGLKSLQKSPEQTSQGACKCLFGECEGAELDIKLLTDSLTLLFTPLQPPKHEQSVILK</sequence>
<evidence type="ECO:0000313" key="2">
    <source>
        <dbReference type="Proteomes" id="UP000031443"/>
    </source>
</evidence>
<evidence type="ECO:0000313" key="1">
    <source>
        <dbReference type="EMBL" id="EMP41947.1"/>
    </source>
</evidence>
<organism evidence="1 2">
    <name type="scientific">Chelonia mydas</name>
    <name type="common">Green sea-turtle</name>
    <name type="synonym">Chelonia agassizi</name>
    <dbReference type="NCBI Taxonomy" id="8469"/>
    <lineage>
        <taxon>Eukaryota</taxon>
        <taxon>Metazoa</taxon>
        <taxon>Chordata</taxon>
        <taxon>Craniata</taxon>
        <taxon>Vertebrata</taxon>
        <taxon>Euteleostomi</taxon>
        <taxon>Archelosauria</taxon>
        <taxon>Testudinata</taxon>
        <taxon>Testudines</taxon>
        <taxon>Cryptodira</taxon>
        <taxon>Durocryptodira</taxon>
        <taxon>Americhelydia</taxon>
        <taxon>Chelonioidea</taxon>
        <taxon>Cheloniidae</taxon>
        <taxon>Chelonia</taxon>
    </lineage>
</organism>
<dbReference type="EMBL" id="KB480854">
    <property type="protein sequence ID" value="EMP41947.1"/>
    <property type="molecule type" value="Genomic_DNA"/>
</dbReference>